<reference evidence="12 13" key="1">
    <citation type="journal article" date="2016" name="Proc. Natl. Acad. Sci. U.S.A.">
        <title>Lipid metabolic changes in an early divergent fungus govern the establishment of a mutualistic symbiosis with endobacteria.</title>
        <authorList>
            <person name="Lastovetsky O.A."/>
            <person name="Gaspar M.L."/>
            <person name="Mondo S.J."/>
            <person name="LaButti K.M."/>
            <person name="Sandor L."/>
            <person name="Grigoriev I.V."/>
            <person name="Henry S.A."/>
            <person name="Pawlowska T.E."/>
        </authorList>
    </citation>
    <scope>NUCLEOTIDE SEQUENCE [LARGE SCALE GENOMIC DNA]</scope>
    <source>
        <strain evidence="12 13">ATCC 11559</strain>
    </source>
</reference>
<dbReference type="GO" id="GO:0006405">
    <property type="term" value="P:RNA export from nucleus"/>
    <property type="evidence" value="ECO:0007669"/>
    <property type="project" value="TreeGrafter"/>
</dbReference>
<feature type="region of interest" description="Disordered" evidence="10">
    <location>
        <begin position="631"/>
        <end position="667"/>
    </location>
</feature>
<comment type="subcellular location">
    <subcellularLocation>
        <location evidence="1">Nucleus</location>
        <location evidence="1">Nuclear pore complex</location>
    </subcellularLocation>
</comment>
<feature type="compositionally biased region" description="Low complexity" evidence="10">
    <location>
        <begin position="411"/>
        <end position="425"/>
    </location>
</feature>
<dbReference type="InterPro" id="IPR037665">
    <property type="entry name" value="Nucleoporin_S59-like"/>
</dbReference>
<sequence>MRHILNKSIGRVARYLHLPQLTFGTSTGGFGQPQQTSNVFGQQPQQPQQPSAFGGFGATSTPNAFGAATTGSAFGQPAQQQQQQPAFGTTAPSTGFGAGTSAFGQPKPTGFGGFGSTSTPAFGSTQPATTGFGGFGSTPASNTSAFGSTSTSTGGFFGQRPATGGFGSTPTTTAFGQPQQPQQQQTSAFGGFGTGGTAFNQPATGANQGTAIADFTATQDRDITTGVNNFFQTITAMPQYKDYSLEELRLQDYAQGRKTASAAGGAFGQPAAGGAFGQTTSTMGGGAFGQPSTGGAFGQPAASTGFGQPAQSNMFGATSNTGSIFGQQQQQQPTTAFGQSTGTNAFGSTTNAFGATGTNTTGFGAGTTGSAFGANAAKPFGFGGTSTAPTTGFGATTTGFGQQGTTGGFGQQNTTGGFGQQASQTGGFGGFGAKPATTTTGTTGFGGFGNTGATTSGFGAATSKPATGFSFGQPATSTGTTGFGGFGTSTTPSLGGFGQTGAGTTTSAFGGNKPATSTSFFGNTTGATTGTTGFGGFGTGQTNTTGGFGTGTTGGLLGQKPAGTLGGSFTSGGLGGTGFGSFGQQQQTGAFNLPSQGGLTTFATTGPQNGVQQQPLIATVDKNPYGNNPLFDLSKLSGSNAENNRSGPSAVAVSGSTSKPSTPHFPVSPRVVSKIKLRGFSTAAARPTRKTMGNSSLEGISDDAVLGTGAFAPRDNNKKLVFDNDVDAASIVALVNKKGEKKKAVFDPNLEYVASKEIHKDTTSTAPLSSASLDSIHPGTSNNNITPASTSSALAIKNGYYVSPTLDTLKGMSKESLKSVQNLVVGRTGFGEIRFEKPVDLSQVDLDDFLGNLIVIDDRRVVVYPDEATKKPAGTELNVPAVISIENCFSHDKYTGAPIKDPEHPRFKLFVDKIRQRPGVEFVSYDNSTGTWSFRAQKF</sequence>
<keyword evidence="9" id="KW-0539">Nucleus</keyword>
<keyword evidence="6" id="KW-0653">Protein transport</keyword>
<dbReference type="VEuPathDB" id="FungiDB:BCV72DRAFT_224215"/>
<evidence type="ECO:0000256" key="1">
    <source>
        <dbReference type="ARBA" id="ARBA00004567"/>
    </source>
</evidence>
<evidence type="ECO:0000256" key="7">
    <source>
        <dbReference type="ARBA" id="ARBA00023010"/>
    </source>
</evidence>
<feature type="region of interest" description="Disordered" evidence="10">
    <location>
        <begin position="765"/>
        <end position="784"/>
    </location>
</feature>
<dbReference type="Gene3D" id="3.30.1610.10">
    <property type="entry name" value="Peptidase S59, nucleoporin"/>
    <property type="match status" value="1"/>
</dbReference>
<accession>A0A1X0SAQ0</accession>
<dbReference type="Pfam" id="PF04096">
    <property type="entry name" value="Nucleoporin2"/>
    <property type="match status" value="1"/>
</dbReference>
<dbReference type="FunFam" id="1.10.10.2360:FF:000001">
    <property type="entry name" value="Nuclear pore complex protein Nup98-Nup96"/>
    <property type="match status" value="1"/>
</dbReference>
<feature type="compositionally biased region" description="Polar residues" evidence="10">
    <location>
        <begin position="333"/>
        <end position="343"/>
    </location>
</feature>
<evidence type="ECO:0000256" key="2">
    <source>
        <dbReference type="ARBA" id="ARBA00008926"/>
    </source>
</evidence>
<proteinExistence type="inferred from homology"/>
<dbReference type="GO" id="GO:0003723">
    <property type="term" value="F:RNA binding"/>
    <property type="evidence" value="ECO:0007669"/>
    <property type="project" value="TreeGrafter"/>
</dbReference>
<dbReference type="GO" id="GO:0017056">
    <property type="term" value="F:structural constituent of nuclear pore"/>
    <property type="evidence" value="ECO:0007669"/>
    <property type="project" value="InterPro"/>
</dbReference>
<dbReference type="GO" id="GO:0008139">
    <property type="term" value="F:nuclear localization sequence binding"/>
    <property type="evidence" value="ECO:0007669"/>
    <property type="project" value="TreeGrafter"/>
</dbReference>
<evidence type="ECO:0000256" key="8">
    <source>
        <dbReference type="ARBA" id="ARBA00023132"/>
    </source>
</evidence>
<evidence type="ECO:0000256" key="3">
    <source>
        <dbReference type="ARBA" id="ARBA00022448"/>
    </source>
</evidence>
<dbReference type="OMA" id="GDILWPG"/>
<evidence type="ECO:0000256" key="6">
    <source>
        <dbReference type="ARBA" id="ARBA00022927"/>
    </source>
</evidence>
<gene>
    <name evidence="12" type="ORF">BCV71DRAFT_253654</name>
</gene>
<feature type="compositionally biased region" description="Gly residues" evidence="10">
    <location>
        <begin position="401"/>
        <end position="410"/>
    </location>
</feature>
<feature type="compositionally biased region" description="Polar residues" evidence="10">
    <location>
        <begin position="32"/>
        <end position="41"/>
    </location>
</feature>
<organism evidence="12 13">
    <name type="scientific">Rhizopus microsporus</name>
    <dbReference type="NCBI Taxonomy" id="58291"/>
    <lineage>
        <taxon>Eukaryota</taxon>
        <taxon>Fungi</taxon>
        <taxon>Fungi incertae sedis</taxon>
        <taxon>Mucoromycota</taxon>
        <taxon>Mucoromycotina</taxon>
        <taxon>Mucoromycetes</taxon>
        <taxon>Mucorales</taxon>
        <taxon>Mucorineae</taxon>
        <taxon>Rhizopodaceae</taxon>
        <taxon>Rhizopus</taxon>
    </lineage>
</organism>
<dbReference type="GO" id="GO:0034398">
    <property type="term" value="P:telomere tethering at nuclear periphery"/>
    <property type="evidence" value="ECO:0007669"/>
    <property type="project" value="TreeGrafter"/>
</dbReference>
<dbReference type="AlphaFoldDB" id="A0A1X0SAQ0"/>
<evidence type="ECO:0000313" key="13">
    <source>
        <dbReference type="Proteomes" id="UP000242381"/>
    </source>
</evidence>
<dbReference type="GO" id="GO:0051028">
    <property type="term" value="P:mRNA transport"/>
    <property type="evidence" value="ECO:0007669"/>
    <property type="project" value="UniProtKB-KW"/>
</dbReference>
<feature type="compositionally biased region" description="Polar residues" evidence="10">
    <location>
        <begin position="636"/>
        <end position="647"/>
    </location>
</feature>
<protein>
    <recommendedName>
        <fullName evidence="11">Peptidase S59 domain-containing protein</fullName>
    </recommendedName>
</protein>
<dbReference type="PANTHER" id="PTHR23198">
    <property type="entry name" value="NUCLEOPORIN"/>
    <property type="match status" value="1"/>
</dbReference>
<feature type="compositionally biased region" description="Low complexity" evidence="10">
    <location>
        <begin position="765"/>
        <end position="775"/>
    </location>
</feature>
<feature type="compositionally biased region" description="Polar residues" evidence="10">
    <location>
        <begin position="301"/>
        <end position="326"/>
    </location>
</feature>
<dbReference type="SUPFAM" id="SSF82215">
    <property type="entry name" value="C-terminal autoproteolytic domain of nucleoporin nup98"/>
    <property type="match status" value="1"/>
</dbReference>
<dbReference type="Gene3D" id="1.10.10.2360">
    <property type="match status" value="1"/>
</dbReference>
<dbReference type="GO" id="GO:0006606">
    <property type="term" value="P:protein import into nucleus"/>
    <property type="evidence" value="ECO:0007669"/>
    <property type="project" value="TreeGrafter"/>
</dbReference>
<evidence type="ECO:0000259" key="11">
    <source>
        <dbReference type="PROSITE" id="PS51434"/>
    </source>
</evidence>
<dbReference type="EMBL" id="KV921280">
    <property type="protein sequence ID" value="ORE21365.1"/>
    <property type="molecule type" value="Genomic_DNA"/>
</dbReference>
<evidence type="ECO:0000256" key="5">
    <source>
        <dbReference type="ARBA" id="ARBA00022816"/>
    </source>
</evidence>
<keyword evidence="7" id="KW-0811">Translocation</keyword>
<feature type="domain" description="Peptidase S59" evidence="11">
    <location>
        <begin position="797"/>
        <end position="939"/>
    </location>
</feature>
<keyword evidence="3" id="KW-0813">Transport</keyword>
<dbReference type="Proteomes" id="UP000242381">
    <property type="component" value="Unassembled WGS sequence"/>
</dbReference>
<dbReference type="InterPro" id="IPR007230">
    <property type="entry name" value="Nup98_auto-Pept-S59_dom"/>
</dbReference>
<evidence type="ECO:0000256" key="4">
    <source>
        <dbReference type="ARBA" id="ARBA00022737"/>
    </source>
</evidence>
<feature type="compositionally biased region" description="Low complexity" evidence="10">
    <location>
        <begin position="502"/>
        <end position="531"/>
    </location>
</feature>
<feature type="region of interest" description="Disordered" evidence="10">
    <location>
        <begin position="282"/>
        <end position="343"/>
    </location>
</feature>
<evidence type="ECO:0000256" key="10">
    <source>
        <dbReference type="SAM" id="MobiDB-lite"/>
    </source>
</evidence>
<dbReference type="InterPro" id="IPR036903">
    <property type="entry name" value="Nup98_auto-Pept-S59_dom_sf"/>
</dbReference>
<keyword evidence="5" id="KW-0509">mRNA transport</keyword>
<feature type="compositionally biased region" description="Polar residues" evidence="10">
    <location>
        <begin position="593"/>
        <end position="608"/>
    </location>
</feature>
<keyword evidence="8" id="KW-0906">Nuclear pore complex</keyword>
<evidence type="ECO:0000313" key="12">
    <source>
        <dbReference type="EMBL" id="ORE21365.1"/>
    </source>
</evidence>
<name>A0A1X0SAQ0_RHIZD</name>
<keyword evidence="4" id="KW-0677">Repeat</keyword>
<comment type="similarity">
    <text evidence="2">Belongs to the nucleoporin GLFG family.</text>
</comment>
<feature type="region of interest" description="Disordered" evidence="10">
    <location>
        <begin position="26"/>
        <end position="53"/>
    </location>
</feature>
<feature type="compositionally biased region" description="Gly residues" evidence="10">
    <location>
        <begin position="546"/>
        <end position="557"/>
    </location>
</feature>
<feature type="compositionally biased region" description="Gly residues" evidence="10">
    <location>
        <begin position="564"/>
        <end position="581"/>
    </location>
</feature>
<evidence type="ECO:0000256" key="9">
    <source>
        <dbReference type="ARBA" id="ARBA00023242"/>
    </source>
</evidence>
<dbReference type="GO" id="GO:0000973">
    <property type="term" value="P:post-transcriptional tethering of RNA polymerase II gene DNA at nuclear periphery"/>
    <property type="evidence" value="ECO:0007669"/>
    <property type="project" value="TreeGrafter"/>
</dbReference>
<dbReference type="GO" id="GO:0044614">
    <property type="term" value="C:nuclear pore cytoplasmic filaments"/>
    <property type="evidence" value="ECO:0007669"/>
    <property type="project" value="TreeGrafter"/>
</dbReference>
<feature type="region of interest" description="Disordered" evidence="10">
    <location>
        <begin position="480"/>
        <end position="608"/>
    </location>
</feature>
<dbReference type="FunFam" id="3.30.1610.10:FF:000003">
    <property type="entry name" value="Nucleoporin SONB, putative"/>
    <property type="match status" value="1"/>
</dbReference>
<feature type="region of interest" description="Disordered" evidence="10">
    <location>
        <begin position="393"/>
        <end position="435"/>
    </location>
</feature>
<dbReference type="PANTHER" id="PTHR23198:SF6">
    <property type="entry name" value="NUCLEAR PORE COMPLEX PROTEIN NUP98-NUP96"/>
    <property type="match status" value="1"/>
</dbReference>
<dbReference type="PROSITE" id="PS51434">
    <property type="entry name" value="NUP_C"/>
    <property type="match status" value="1"/>
</dbReference>